<evidence type="ECO:0000313" key="2">
    <source>
        <dbReference type="Proteomes" id="UP000308267"/>
    </source>
</evidence>
<sequence length="235" mass="27451">MSHPELCMRKIHYNPDTAVDSQMDIAITKNCYQYLLVIILDTRKLAVDRFRHYIIRNRHLLTEKSGSFVGVACADFEATDIRYKWSAEEVPFLFVFDDPQQITRFLKDLRIKDVFRIVLDAIAIPLTNVLRSPETYPFMELTFHDVKYVHKFRDYVFQLPDLATKNKGTLIAGTKSLRIYSGERLPNYIVATQWTHKEYFAQYLRDVESLLNGEQYACTVRVLFTVTPHYAPPGV</sequence>
<organism evidence="1 2">
    <name type="scientific">Opisthorchis felineus</name>
    <dbReference type="NCBI Taxonomy" id="147828"/>
    <lineage>
        <taxon>Eukaryota</taxon>
        <taxon>Metazoa</taxon>
        <taxon>Spiralia</taxon>
        <taxon>Lophotrochozoa</taxon>
        <taxon>Platyhelminthes</taxon>
        <taxon>Trematoda</taxon>
        <taxon>Digenea</taxon>
        <taxon>Opisthorchiida</taxon>
        <taxon>Opisthorchiata</taxon>
        <taxon>Opisthorchiidae</taxon>
        <taxon>Opisthorchis</taxon>
    </lineage>
</organism>
<protein>
    <submittedName>
        <fullName evidence="1">Uncharacterized protein</fullName>
    </submittedName>
</protein>
<gene>
    <name evidence="1" type="ORF">CRM22_000261</name>
</gene>
<reference evidence="1 2" key="1">
    <citation type="journal article" date="2019" name="BMC Genomics">
        <title>New insights from Opisthorchis felineus genome: update on genomics of the epidemiologically important liver flukes.</title>
        <authorList>
            <person name="Ershov N.I."/>
            <person name="Mordvinov V.A."/>
            <person name="Prokhortchouk E.B."/>
            <person name="Pakharukova M.Y."/>
            <person name="Gunbin K.V."/>
            <person name="Ustyantsev K."/>
            <person name="Genaev M.A."/>
            <person name="Blinov A.G."/>
            <person name="Mazur A."/>
            <person name="Boulygina E."/>
            <person name="Tsygankova S."/>
            <person name="Khrameeva E."/>
            <person name="Chekanov N."/>
            <person name="Fan G."/>
            <person name="Xiao A."/>
            <person name="Zhang H."/>
            <person name="Xu X."/>
            <person name="Yang H."/>
            <person name="Solovyev V."/>
            <person name="Lee S.M."/>
            <person name="Liu X."/>
            <person name="Afonnikov D.A."/>
            <person name="Skryabin K.G."/>
        </authorList>
    </citation>
    <scope>NUCLEOTIDE SEQUENCE [LARGE SCALE GENOMIC DNA]</scope>
    <source>
        <strain evidence="1">AK-0245</strain>
        <tissue evidence="1">Whole organism</tissue>
    </source>
</reference>
<evidence type="ECO:0000313" key="1">
    <source>
        <dbReference type="EMBL" id="TGZ75619.1"/>
    </source>
</evidence>
<comment type="caution">
    <text evidence="1">The sequence shown here is derived from an EMBL/GenBank/DDBJ whole genome shotgun (WGS) entry which is preliminary data.</text>
</comment>
<proteinExistence type="predicted"/>
<dbReference type="AlphaFoldDB" id="A0A4S2MKJ6"/>
<keyword evidence="2" id="KW-1185">Reference proteome</keyword>
<dbReference type="EMBL" id="SJOL01000471">
    <property type="protein sequence ID" value="TGZ75619.1"/>
    <property type="molecule type" value="Genomic_DNA"/>
</dbReference>
<dbReference type="OrthoDB" id="6222988at2759"/>
<accession>A0A4S2MKJ6</accession>
<dbReference type="Proteomes" id="UP000308267">
    <property type="component" value="Unassembled WGS sequence"/>
</dbReference>
<name>A0A4S2MKJ6_OPIFE</name>